<feature type="compositionally biased region" description="Basic residues" evidence="1">
    <location>
        <begin position="98"/>
        <end position="108"/>
    </location>
</feature>
<accession>E3RQQ5</accession>
<dbReference type="HOGENOM" id="CLU_2237972_0_0_1"/>
<evidence type="ECO:0000256" key="1">
    <source>
        <dbReference type="SAM" id="MobiDB-lite"/>
    </source>
</evidence>
<dbReference type="EMBL" id="GL534524">
    <property type="protein sequence ID" value="EFQ91967.1"/>
    <property type="molecule type" value="Genomic_DNA"/>
</dbReference>
<dbReference type="AlphaFoldDB" id="E3RQQ5"/>
<keyword evidence="2" id="KW-0472">Membrane</keyword>
<evidence type="ECO:0000313" key="3">
    <source>
        <dbReference type="EMBL" id="EFQ91967.1"/>
    </source>
</evidence>
<feature type="transmembrane region" description="Helical" evidence="2">
    <location>
        <begin position="6"/>
        <end position="31"/>
    </location>
</feature>
<evidence type="ECO:0000313" key="4">
    <source>
        <dbReference type="Proteomes" id="UP000001067"/>
    </source>
</evidence>
<feature type="region of interest" description="Disordered" evidence="1">
    <location>
        <begin position="85"/>
        <end position="108"/>
    </location>
</feature>
<dbReference type="Proteomes" id="UP000001067">
    <property type="component" value="Unassembled WGS sequence"/>
</dbReference>
<keyword evidence="4" id="KW-1185">Reference proteome</keyword>
<dbReference type="OrthoDB" id="10530099at2759"/>
<organism evidence="4">
    <name type="scientific">Pyrenophora teres f. teres (strain 0-1)</name>
    <name type="common">Barley net blotch fungus</name>
    <name type="synonym">Drechslera teres f. teres</name>
    <dbReference type="NCBI Taxonomy" id="861557"/>
    <lineage>
        <taxon>Eukaryota</taxon>
        <taxon>Fungi</taxon>
        <taxon>Dikarya</taxon>
        <taxon>Ascomycota</taxon>
        <taxon>Pezizomycotina</taxon>
        <taxon>Dothideomycetes</taxon>
        <taxon>Pleosporomycetidae</taxon>
        <taxon>Pleosporales</taxon>
        <taxon>Pleosporineae</taxon>
        <taxon>Pleosporaceae</taxon>
        <taxon>Pyrenophora</taxon>
    </lineage>
</organism>
<keyword evidence="2" id="KW-0812">Transmembrane</keyword>
<dbReference type="KEGG" id="pte:PTT_11072"/>
<name>E3RQQ5_PYRTT</name>
<sequence>MSLSNATIVAIVSLIVAFLGVFIAIIVVLMARRRRHIRTIRAIELDRLNPTTLPPPILTAGGRQPGLVHQEPPRQHIHFARIQHPRQAAGGAPSPGRKTVRRIQHHWE</sequence>
<keyword evidence="2" id="KW-1133">Transmembrane helix</keyword>
<protein>
    <submittedName>
        <fullName evidence="3">Uncharacterized protein</fullName>
    </submittedName>
</protein>
<proteinExistence type="predicted"/>
<gene>
    <name evidence="3" type="ORF">PTT_11072</name>
</gene>
<evidence type="ECO:0000256" key="2">
    <source>
        <dbReference type="SAM" id="Phobius"/>
    </source>
</evidence>
<reference evidence="3 4" key="1">
    <citation type="journal article" date="2010" name="Genome Biol.">
        <title>A first genome assembly of the barley fungal pathogen Pyrenophora teres f. teres.</title>
        <authorList>
            <person name="Ellwood S.R."/>
            <person name="Liu Z."/>
            <person name="Syme R.A."/>
            <person name="Lai Z."/>
            <person name="Hane J.K."/>
            <person name="Keiper F."/>
            <person name="Moffat C.S."/>
            <person name="Oliver R.P."/>
            <person name="Friesen T.L."/>
        </authorList>
    </citation>
    <scope>NUCLEOTIDE SEQUENCE [LARGE SCALE GENOMIC DNA]</scope>
    <source>
        <strain evidence="3 4">0-1</strain>
    </source>
</reference>